<reference evidence="1 2" key="1">
    <citation type="submission" date="2020-08" db="EMBL/GenBank/DDBJ databases">
        <title>Genomic Encyclopedia of Type Strains, Phase III (KMG-III): the genomes of soil and plant-associated and newly described type strains.</title>
        <authorList>
            <person name="Whitman W."/>
        </authorList>
    </citation>
    <scope>NUCLEOTIDE SEQUENCE [LARGE SCALE GENOMIC DNA]</scope>
    <source>
        <strain evidence="1 2">CECT 8075</strain>
    </source>
</reference>
<protein>
    <recommendedName>
        <fullName evidence="3">D-ribose pyranase</fullName>
    </recommendedName>
</protein>
<organism evidence="1 2">
    <name type="scientific">Aporhodopirellula rubra</name>
    <dbReference type="NCBI Taxonomy" id="980271"/>
    <lineage>
        <taxon>Bacteria</taxon>
        <taxon>Pseudomonadati</taxon>
        <taxon>Planctomycetota</taxon>
        <taxon>Planctomycetia</taxon>
        <taxon>Pirellulales</taxon>
        <taxon>Pirellulaceae</taxon>
        <taxon>Aporhodopirellula</taxon>
    </lineage>
</organism>
<dbReference type="Proteomes" id="UP000536179">
    <property type="component" value="Unassembled WGS sequence"/>
</dbReference>
<sequence>MTYCKSTEDWKEILPQRLSLLGHRNWIVIADAAYPAQTSPGIETRCTDADQVEVLRETLKEIESSSHVRPIVYLDGELPFLTEKFAPGIDRYREQLNEALVDTPVQSLPHDEIIAILDEAGKAFRVLLLKTTMTLPYTSVFIQLDCGYWDDEAEHDLRDRINA</sequence>
<dbReference type="GO" id="GO:0005996">
    <property type="term" value="P:monosaccharide metabolic process"/>
    <property type="evidence" value="ECO:0007669"/>
    <property type="project" value="InterPro"/>
</dbReference>
<evidence type="ECO:0008006" key="3">
    <source>
        <dbReference type="Google" id="ProtNLM"/>
    </source>
</evidence>
<dbReference type="AlphaFoldDB" id="A0A7W5E3B0"/>
<dbReference type="EMBL" id="JACHXU010000022">
    <property type="protein sequence ID" value="MBB3209328.1"/>
    <property type="molecule type" value="Genomic_DNA"/>
</dbReference>
<accession>A0A7W5E3B0</accession>
<dbReference type="GO" id="GO:0016853">
    <property type="term" value="F:isomerase activity"/>
    <property type="evidence" value="ECO:0007669"/>
    <property type="project" value="InterPro"/>
</dbReference>
<name>A0A7W5E3B0_9BACT</name>
<dbReference type="InterPro" id="IPR023750">
    <property type="entry name" value="RbsD-like_sf"/>
</dbReference>
<proteinExistence type="predicted"/>
<comment type="caution">
    <text evidence="1">The sequence shown here is derived from an EMBL/GenBank/DDBJ whole genome shotgun (WGS) entry which is preliminary data.</text>
</comment>
<evidence type="ECO:0000313" key="1">
    <source>
        <dbReference type="EMBL" id="MBB3209328.1"/>
    </source>
</evidence>
<dbReference type="GO" id="GO:0048029">
    <property type="term" value="F:monosaccharide binding"/>
    <property type="evidence" value="ECO:0007669"/>
    <property type="project" value="InterPro"/>
</dbReference>
<dbReference type="SUPFAM" id="SSF102546">
    <property type="entry name" value="RbsD-like"/>
    <property type="match status" value="1"/>
</dbReference>
<dbReference type="RefSeq" id="WP_184307830.1">
    <property type="nucleotide sequence ID" value="NZ_JACHXU010000022.1"/>
</dbReference>
<evidence type="ECO:0000313" key="2">
    <source>
        <dbReference type="Proteomes" id="UP000536179"/>
    </source>
</evidence>
<gene>
    <name evidence="1" type="ORF">FHS27_005168</name>
</gene>
<dbReference type="Gene3D" id="3.40.1650.10">
    <property type="entry name" value="RbsD-like domain"/>
    <property type="match status" value="1"/>
</dbReference>
<keyword evidence="2" id="KW-1185">Reference proteome</keyword>